<dbReference type="SUPFAM" id="SSF56053">
    <property type="entry name" value="Ribosomal protein L6"/>
    <property type="match status" value="2"/>
</dbReference>
<dbReference type="FunFam" id="3.90.930.12:FF:000001">
    <property type="entry name" value="50S ribosomal protein L6"/>
    <property type="match status" value="1"/>
</dbReference>
<evidence type="ECO:0000256" key="4">
    <source>
        <dbReference type="ARBA" id="ARBA00022980"/>
    </source>
</evidence>
<dbReference type="NCBIfam" id="TIGR03654">
    <property type="entry name" value="L6_bact"/>
    <property type="match status" value="1"/>
</dbReference>
<evidence type="ECO:0000256" key="6">
    <source>
        <dbReference type="HAMAP-Rule" id="MF_01365"/>
    </source>
</evidence>
<dbReference type="AlphaFoldDB" id="A0A369LPS9"/>
<dbReference type="PANTHER" id="PTHR11655">
    <property type="entry name" value="60S/50S RIBOSOMAL PROTEIN L6/L9"/>
    <property type="match status" value="1"/>
</dbReference>
<keyword evidence="4 6" id="KW-0689">Ribosomal protein</keyword>
<reference evidence="10 11" key="1">
    <citation type="journal article" date="2018" name="Elife">
        <title>Discovery and characterization of a prevalent human gut bacterial enzyme sufficient for the inactivation of a family of plant toxins.</title>
        <authorList>
            <person name="Koppel N."/>
            <person name="Bisanz J.E."/>
            <person name="Pandelia M.E."/>
            <person name="Turnbaugh P.J."/>
            <person name="Balskus E.P."/>
        </authorList>
    </citation>
    <scope>NUCLEOTIDE SEQUENCE [LARGE SCALE GENOMIC DNA]</scope>
    <source>
        <strain evidence="10 11">OB21 GAM31</strain>
    </source>
</reference>
<name>A0A369LPS9_9ACTN</name>
<dbReference type="InterPro" id="IPR000702">
    <property type="entry name" value="Ribosomal_uL6-like"/>
</dbReference>
<dbReference type="Proteomes" id="UP000253975">
    <property type="component" value="Unassembled WGS sequence"/>
</dbReference>
<comment type="similarity">
    <text evidence="1 6 7">Belongs to the universal ribosomal protein uL6 family.</text>
</comment>
<evidence type="ECO:0000256" key="5">
    <source>
        <dbReference type="ARBA" id="ARBA00023274"/>
    </source>
</evidence>
<dbReference type="FunFam" id="3.90.930.12:FF:000002">
    <property type="entry name" value="50S ribosomal protein L6"/>
    <property type="match status" value="1"/>
</dbReference>
<dbReference type="GO" id="GO:0002181">
    <property type="term" value="P:cytoplasmic translation"/>
    <property type="evidence" value="ECO:0007669"/>
    <property type="project" value="TreeGrafter"/>
</dbReference>
<evidence type="ECO:0000256" key="1">
    <source>
        <dbReference type="ARBA" id="ARBA00009356"/>
    </source>
</evidence>
<dbReference type="PIRSF" id="PIRSF002162">
    <property type="entry name" value="Ribosomal_L6"/>
    <property type="match status" value="1"/>
</dbReference>
<organism evidence="10 11">
    <name type="scientific">Slackia isoflavoniconvertens</name>
    <dbReference type="NCBI Taxonomy" id="572010"/>
    <lineage>
        <taxon>Bacteria</taxon>
        <taxon>Bacillati</taxon>
        <taxon>Actinomycetota</taxon>
        <taxon>Coriobacteriia</taxon>
        <taxon>Eggerthellales</taxon>
        <taxon>Eggerthellaceae</taxon>
        <taxon>Slackia</taxon>
    </lineage>
</organism>
<keyword evidence="2 6" id="KW-0699">rRNA-binding</keyword>
<comment type="subunit">
    <text evidence="6">Part of the 50S ribosomal subunit.</text>
</comment>
<dbReference type="RefSeq" id="WP_114614851.1">
    <property type="nucleotide sequence ID" value="NZ_DAWAQT010000004.1"/>
</dbReference>
<feature type="domain" description="Large ribosomal subunit protein uL6 alpha-beta" evidence="9">
    <location>
        <begin position="90"/>
        <end position="164"/>
    </location>
</feature>
<feature type="domain" description="Large ribosomal subunit protein uL6 alpha-beta" evidence="9">
    <location>
        <begin position="11"/>
        <end position="82"/>
    </location>
</feature>
<gene>
    <name evidence="6" type="primary">rplF</name>
    <name evidence="10" type="ORF">C1881_01955</name>
</gene>
<dbReference type="EMBL" id="PPTO01000002">
    <property type="protein sequence ID" value="RDB60667.1"/>
    <property type="molecule type" value="Genomic_DNA"/>
</dbReference>
<dbReference type="InterPro" id="IPR019906">
    <property type="entry name" value="Ribosomal_uL6_bac-type"/>
</dbReference>
<evidence type="ECO:0000313" key="10">
    <source>
        <dbReference type="EMBL" id="RDB60667.1"/>
    </source>
</evidence>
<dbReference type="HAMAP" id="MF_01365_B">
    <property type="entry name" value="Ribosomal_uL6_B"/>
    <property type="match status" value="1"/>
</dbReference>
<dbReference type="Pfam" id="PF00347">
    <property type="entry name" value="Ribosomal_L6"/>
    <property type="match status" value="2"/>
</dbReference>
<evidence type="ECO:0000313" key="11">
    <source>
        <dbReference type="Proteomes" id="UP000253975"/>
    </source>
</evidence>
<protein>
    <recommendedName>
        <fullName evidence="6">Large ribosomal subunit protein uL6</fullName>
    </recommendedName>
</protein>
<keyword evidence="5 6" id="KW-0687">Ribonucleoprotein</keyword>
<comment type="function">
    <text evidence="6 8">This protein binds to the 23S rRNA, and is important in its secondary structure. It is located near the subunit interface in the base of the L7/L12 stalk, and near the tRNA binding site of the peptidyltransferase center.</text>
</comment>
<keyword evidence="3 6" id="KW-0694">RNA-binding</keyword>
<dbReference type="PROSITE" id="PS00525">
    <property type="entry name" value="RIBOSOMAL_L6_1"/>
    <property type="match status" value="1"/>
</dbReference>
<evidence type="ECO:0000256" key="8">
    <source>
        <dbReference type="RuleBase" id="RU003870"/>
    </source>
</evidence>
<sequence length="181" mass="19595">MSRIGKQPIPVPAGVTVTIEGNKITTKGPKGELSYEFNPMMSIAQEGEELIVSRPDDSREAKAFHGLTRSLVNNMVVGVHEGYEKKLELVGVGYRAALKGNSLELSLGYSHPVVVEAPEGITFTVPDQTHITVSGADKQAVGQTAAVIRKWRAPEPYKGKGIRYEGEQVRRKLGKAAKGDK</sequence>
<dbReference type="Gene3D" id="3.90.930.12">
    <property type="entry name" value="Ribosomal protein L6, alpha-beta domain"/>
    <property type="match status" value="2"/>
</dbReference>
<accession>A0A369LPS9</accession>
<dbReference type="GO" id="GO:0022625">
    <property type="term" value="C:cytosolic large ribosomal subunit"/>
    <property type="evidence" value="ECO:0007669"/>
    <property type="project" value="UniProtKB-UniRule"/>
</dbReference>
<proteinExistence type="inferred from homology"/>
<dbReference type="GO" id="GO:0003735">
    <property type="term" value="F:structural constituent of ribosome"/>
    <property type="evidence" value="ECO:0007669"/>
    <property type="project" value="UniProtKB-UniRule"/>
</dbReference>
<comment type="caution">
    <text evidence="10">The sequence shown here is derived from an EMBL/GenBank/DDBJ whole genome shotgun (WGS) entry which is preliminary data.</text>
</comment>
<evidence type="ECO:0000259" key="9">
    <source>
        <dbReference type="Pfam" id="PF00347"/>
    </source>
</evidence>
<dbReference type="PANTHER" id="PTHR11655:SF14">
    <property type="entry name" value="LARGE RIBOSOMAL SUBUNIT PROTEIN UL6M"/>
    <property type="match status" value="1"/>
</dbReference>
<dbReference type="InterPro" id="IPR002358">
    <property type="entry name" value="Ribosomal_uL6_CS"/>
</dbReference>
<evidence type="ECO:0000256" key="3">
    <source>
        <dbReference type="ARBA" id="ARBA00022884"/>
    </source>
</evidence>
<dbReference type="InterPro" id="IPR036789">
    <property type="entry name" value="Ribosomal_uL6-like_a/b-dom_sf"/>
</dbReference>
<dbReference type="PRINTS" id="PR00059">
    <property type="entry name" value="RIBOSOMALL6"/>
</dbReference>
<dbReference type="GO" id="GO:0019843">
    <property type="term" value="F:rRNA binding"/>
    <property type="evidence" value="ECO:0007669"/>
    <property type="project" value="UniProtKB-UniRule"/>
</dbReference>
<dbReference type="InterPro" id="IPR020040">
    <property type="entry name" value="Ribosomal_uL6_a/b-dom"/>
</dbReference>
<evidence type="ECO:0000256" key="7">
    <source>
        <dbReference type="RuleBase" id="RU003869"/>
    </source>
</evidence>
<evidence type="ECO:0000256" key="2">
    <source>
        <dbReference type="ARBA" id="ARBA00022730"/>
    </source>
</evidence>